<dbReference type="InterPro" id="IPR036388">
    <property type="entry name" value="WH-like_DNA-bd_sf"/>
</dbReference>
<dbReference type="InterPro" id="IPR037171">
    <property type="entry name" value="NagB/RpiA_transferase-like"/>
</dbReference>
<organism evidence="7 8">
    <name type="scientific">Glutamicibacter ardleyensis</name>
    <dbReference type="NCBI Taxonomy" id="225894"/>
    <lineage>
        <taxon>Bacteria</taxon>
        <taxon>Bacillati</taxon>
        <taxon>Actinomycetota</taxon>
        <taxon>Actinomycetes</taxon>
        <taxon>Micrococcales</taxon>
        <taxon>Micrococcaceae</taxon>
        <taxon>Glutamicibacter</taxon>
    </lineage>
</organism>
<evidence type="ECO:0000256" key="5">
    <source>
        <dbReference type="SAM" id="MobiDB-lite"/>
    </source>
</evidence>
<evidence type="ECO:0000256" key="1">
    <source>
        <dbReference type="ARBA" id="ARBA00010466"/>
    </source>
</evidence>
<protein>
    <submittedName>
        <fullName evidence="7">Transcriptional regulator</fullName>
    </submittedName>
</protein>
<dbReference type="Pfam" id="PF04198">
    <property type="entry name" value="Sugar-bind"/>
    <property type="match status" value="1"/>
</dbReference>
<keyword evidence="4" id="KW-0804">Transcription</keyword>
<dbReference type="InterPro" id="IPR009057">
    <property type="entry name" value="Homeodomain-like_sf"/>
</dbReference>
<evidence type="ECO:0000256" key="4">
    <source>
        <dbReference type="ARBA" id="ARBA00023163"/>
    </source>
</evidence>
<keyword evidence="8" id="KW-1185">Reference proteome</keyword>
<evidence type="ECO:0000256" key="2">
    <source>
        <dbReference type="ARBA" id="ARBA00023015"/>
    </source>
</evidence>
<dbReference type="InterPro" id="IPR007324">
    <property type="entry name" value="Sugar-bd_dom_put"/>
</dbReference>
<evidence type="ECO:0000256" key="3">
    <source>
        <dbReference type="ARBA" id="ARBA00023125"/>
    </source>
</evidence>
<name>A0ABQ2DPR0_9MICC</name>
<dbReference type="InterPro" id="IPR051054">
    <property type="entry name" value="SorC_transcr_regulators"/>
</dbReference>
<proteinExistence type="inferred from homology"/>
<evidence type="ECO:0000313" key="8">
    <source>
        <dbReference type="Proteomes" id="UP000606115"/>
    </source>
</evidence>
<dbReference type="Gene3D" id="3.40.50.1360">
    <property type="match status" value="1"/>
</dbReference>
<keyword evidence="2" id="KW-0805">Transcription regulation</keyword>
<dbReference type="Pfam" id="PF13384">
    <property type="entry name" value="HTH_23"/>
    <property type="match status" value="1"/>
</dbReference>
<reference evidence="8" key="1">
    <citation type="journal article" date="2019" name="Int. J. Syst. Evol. Microbiol.">
        <title>The Global Catalogue of Microorganisms (GCM) 10K type strain sequencing project: providing services to taxonomists for standard genome sequencing and annotation.</title>
        <authorList>
            <consortium name="The Broad Institute Genomics Platform"/>
            <consortium name="The Broad Institute Genome Sequencing Center for Infectious Disease"/>
            <person name="Wu L."/>
            <person name="Ma J."/>
        </authorList>
    </citation>
    <scope>NUCLEOTIDE SEQUENCE [LARGE SCALE GENOMIC DNA]</scope>
    <source>
        <strain evidence="8">CGMCC 1.3685</strain>
    </source>
</reference>
<evidence type="ECO:0000313" key="7">
    <source>
        <dbReference type="EMBL" id="GGJ65205.1"/>
    </source>
</evidence>
<dbReference type="EMBL" id="BMKX01000006">
    <property type="protein sequence ID" value="GGJ65205.1"/>
    <property type="molecule type" value="Genomic_DNA"/>
</dbReference>
<feature type="region of interest" description="Disordered" evidence="5">
    <location>
        <begin position="1"/>
        <end position="22"/>
    </location>
</feature>
<keyword evidence="3" id="KW-0238">DNA-binding</keyword>
<sequence length="335" mass="35972">MQISPGNGPYKLPNPDTSVHTNPKAKDALRAAQLYYLQDIKMEVIARELGVSRSTVSRLLAHAKRTGMVSVKINPSANLSALVSNQLAEKYGINVHLVPTDGSMDDTELLQRVSAHAAYLLGTIVSSSMTIGVAWGQTMQAVSAALTGHPTHDSVVVQLNGAANPVSSGVRYASEILTRFGQAFTARTEQFPVPAFFDKASTREAMWQETSIHRVLNIQREMNLAVFSLGAANSNLASQVYRGGYLSKAETRQLSEMGVVGDVATVFFDKNGDDAHIEINARATGPTLAELRKVPRRFCVVSGRGKLQAVRGALNGKLITELVIDEGTALALLDG</sequence>
<comment type="caution">
    <text evidence="7">The sequence shown here is derived from an EMBL/GenBank/DDBJ whole genome shotgun (WGS) entry which is preliminary data.</text>
</comment>
<comment type="similarity">
    <text evidence="1">Belongs to the SorC transcriptional regulatory family.</text>
</comment>
<dbReference type="SUPFAM" id="SSF100950">
    <property type="entry name" value="NagB/RpiA/CoA transferase-like"/>
    <property type="match status" value="1"/>
</dbReference>
<dbReference type="SUPFAM" id="SSF46689">
    <property type="entry name" value="Homeodomain-like"/>
    <property type="match status" value="1"/>
</dbReference>
<evidence type="ECO:0000259" key="6">
    <source>
        <dbReference type="Pfam" id="PF04198"/>
    </source>
</evidence>
<feature type="domain" description="Sugar-binding" evidence="6">
    <location>
        <begin position="82"/>
        <end position="333"/>
    </location>
</feature>
<dbReference type="PANTHER" id="PTHR34294">
    <property type="entry name" value="TRANSCRIPTIONAL REGULATOR-RELATED"/>
    <property type="match status" value="1"/>
</dbReference>
<accession>A0ABQ2DPR0</accession>
<dbReference type="Gene3D" id="1.10.10.10">
    <property type="entry name" value="Winged helix-like DNA-binding domain superfamily/Winged helix DNA-binding domain"/>
    <property type="match status" value="1"/>
</dbReference>
<gene>
    <name evidence="7" type="ORF">GCM10007173_25110</name>
</gene>
<dbReference type="Proteomes" id="UP000606115">
    <property type="component" value="Unassembled WGS sequence"/>
</dbReference>
<dbReference type="PANTHER" id="PTHR34294:SF1">
    <property type="entry name" value="TRANSCRIPTIONAL REGULATOR LSRR"/>
    <property type="match status" value="1"/>
</dbReference>